<evidence type="ECO:0000313" key="3">
    <source>
        <dbReference type="Proteomes" id="UP001519460"/>
    </source>
</evidence>
<feature type="compositionally biased region" description="Basic and acidic residues" evidence="1">
    <location>
        <begin position="61"/>
        <end position="71"/>
    </location>
</feature>
<keyword evidence="3" id="KW-1185">Reference proteome</keyword>
<comment type="caution">
    <text evidence="2">The sequence shown here is derived from an EMBL/GenBank/DDBJ whole genome shotgun (WGS) entry which is preliminary data.</text>
</comment>
<sequence>CTTYGFVNCKHGHHNRKYFRKDHRKYAQKITIWFLVCGGEEDHEAPNNRPVSGDVGGSDSHNGREEFEDAGRTSLVENAPAERHTQEEACALVEVTRRPDTEPKTENATLLRRKNTVPIESK</sequence>
<evidence type="ECO:0008006" key="4">
    <source>
        <dbReference type="Google" id="ProtNLM"/>
    </source>
</evidence>
<gene>
    <name evidence="2" type="ORF">BaRGS_00029157</name>
</gene>
<feature type="region of interest" description="Disordered" evidence="1">
    <location>
        <begin position="43"/>
        <end position="122"/>
    </location>
</feature>
<name>A0ABD0JYL4_9CAEN</name>
<evidence type="ECO:0000256" key="1">
    <source>
        <dbReference type="SAM" id="MobiDB-lite"/>
    </source>
</evidence>
<dbReference type="AlphaFoldDB" id="A0ABD0JYL4"/>
<feature type="non-terminal residue" evidence="2">
    <location>
        <position position="1"/>
    </location>
</feature>
<proteinExistence type="predicted"/>
<dbReference type="EMBL" id="JACVVK020000299">
    <property type="protein sequence ID" value="KAK7479608.1"/>
    <property type="molecule type" value="Genomic_DNA"/>
</dbReference>
<accession>A0ABD0JYL4</accession>
<dbReference type="Proteomes" id="UP001519460">
    <property type="component" value="Unassembled WGS sequence"/>
</dbReference>
<protein>
    <recommendedName>
        <fullName evidence="4">Zinc finger protein</fullName>
    </recommendedName>
</protein>
<reference evidence="2 3" key="1">
    <citation type="journal article" date="2023" name="Sci. Data">
        <title>Genome assembly of the Korean intertidal mud-creeper Batillaria attramentaria.</title>
        <authorList>
            <person name="Patra A.K."/>
            <person name="Ho P.T."/>
            <person name="Jun S."/>
            <person name="Lee S.J."/>
            <person name="Kim Y."/>
            <person name="Won Y.J."/>
        </authorList>
    </citation>
    <scope>NUCLEOTIDE SEQUENCE [LARGE SCALE GENOMIC DNA]</scope>
    <source>
        <strain evidence="2">Wonlab-2016</strain>
    </source>
</reference>
<feature type="compositionally biased region" description="Basic and acidic residues" evidence="1">
    <location>
        <begin position="95"/>
        <end position="105"/>
    </location>
</feature>
<evidence type="ECO:0000313" key="2">
    <source>
        <dbReference type="EMBL" id="KAK7479608.1"/>
    </source>
</evidence>
<organism evidence="2 3">
    <name type="scientific">Batillaria attramentaria</name>
    <dbReference type="NCBI Taxonomy" id="370345"/>
    <lineage>
        <taxon>Eukaryota</taxon>
        <taxon>Metazoa</taxon>
        <taxon>Spiralia</taxon>
        <taxon>Lophotrochozoa</taxon>
        <taxon>Mollusca</taxon>
        <taxon>Gastropoda</taxon>
        <taxon>Caenogastropoda</taxon>
        <taxon>Sorbeoconcha</taxon>
        <taxon>Cerithioidea</taxon>
        <taxon>Batillariidae</taxon>
        <taxon>Batillaria</taxon>
    </lineage>
</organism>